<dbReference type="AlphaFoldDB" id="A0A0C1U1B5"/>
<dbReference type="Pfam" id="PF03180">
    <property type="entry name" value="Lipoprotein_9"/>
    <property type="match status" value="1"/>
</dbReference>
<name>A0A0C1U1B5_9CLOT</name>
<protein>
    <recommendedName>
        <fullName evidence="6">Lipoprotein</fullName>
    </recommendedName>
</protein>
<sequence>MKSKKILSLAAALALSLGLIACGKASDLKTTTDVPAKDIIVGVCAGPYGDMFKDAIQPSLEEKGYKVTIKEFSDYVQPNKALANKEIDLNMFQHSVYLEKFAAENNLKLTPISEIPTAGMGVYSNKIKSLDELKEGALVTIPDDPTNLTRALKVLEAAGFITIDPKVENSIATEKDLSENPKKLEFKLIEAPQLPRTLDSADLAVINGNFAIAAGLNPSEALYNEELSDGYINVIAVRTEDADSQLSKDVLEVVKSSKFKSVIDDPNGQYKAFQKPADY</sequence>
<dbReference type="InterPro" id="IPR004872">
    <property type="entry name" value="Lipoprotein_NlpA"/>
</dbReference>
<evidence type="ECO:0000256" key="1">
    <source>
        <dbReference type="ARBA" id="ARBA00004635"/>
    </source>
</evidence>
<dbReference type="GO" id="GO:0016020">
    <property type="term" value="C:membrane"/>
    <property type="evidence" value="ECO:0007669"/>
    <property type="project" value="UniProtKB-SubCell"/>
</dbReference>
<dbReference type="PROSITE" id="PS51257">
    <property type="entry name" value="PROKAR_LIPOPROTEIN"/>
    <property type="match status" value="1"/>
</dbReference>
<dbReference type="PANTHER" id="PTHR30429:SF0">
    <property type="entry name" value="METHIONINE-BINDING LIPOPROTEIN METQ"/>
    <property type="match status" value="1"/>
</dbReference>
<dbReference type="Proteomes" id="UP000031366">
    <property type="component" value="Unassembled WGS sequence"/>
</dbReference>
<keyword evidence="10" id="KW-1185">Reference proteome</keyword>
<accession>A0A0C1U1B5</accession>
<dbReference type="Gene3D" id="3.40.190.10">
    <property type="entry name" value="Periplasmic binding protein-like II"/>
    <property type="match status" value="2"/>
</dbReference>
<keyword evidence="3" id="KW-0472">Membrane</keyword>
<comment type="similarity">
    <text evidence="6">Belongs to the nlpA lipoprotein family.</text>
</comment>
<keyword evidence="5 6" id="KW-0449">Lipoprotein</keyword>
<evidence type="ECO:0000313" key="10">
    <source>
        <dbReference type="Proteomes" id="UP000031366"/>
    </source>
</evidence>
<evidence type="ECO:0000256" key="6">
    <source>
        <dbReference type="PIRNR" id="PIRNR002854"/>
    </source>
</evidence>
<evidence type="ECO:0000256" key="3">
    <source>
        <dbReference type="ARBA" id="ARBA00023136"/>
    </source>
</evidence>
<dbReference type="RefSeq" id="WP_039632941.1">
    <property type="nucleotide sequence ID" value="NZ_AYSO01000016.1"/>
</dbReference>
<keyword evidence="4" id="KW-0564">Palmitate</keyword>
<evidence type="ECO:0000256" key="2">
    <source>
        <dbReference type="ARBA" id="ARBA00022729"/>
    </source>
</evidence>
<comment type="subcellular location">
    <subcellularLocation>
        <location evidence="1">Membrane</location>
        <topology evidence="1">Lipid-anchor</topology>
    </subcellularLocation>
</comment>
<proteinExistence type="inferred from homology"/>
<dbReference type="SUPFAM" id="SSF53850">
    <property type="entry name" value="Periplasmic binding protein-like II"/>
    <property type="match status" value="1"/>
</dbReference>
<evidence type="ECO:0000256" key="5">
    <source>
        <dbReference type="ARBA" id="ARBA00023288"/>
    </source>
</evidence>
<evidence type="ECO:0000256" key="7">
    <source>
        <dbReference type="PIRSR" id="PIRSR002854-1"/>
    </source>
</evidence>
<gene>
    <name evidence="9" type="ORF">U732_3280</name>
</gene>
<evidence type="ECO:0000256" key="8">
    <source>
        <dbReference type="SAM" id="SignalP"/>
    </source>
</evidence>
<keyword evidence="2 8" id="KW-0732">Signal</keyword>
<organism evidence="9 10">
    <name type="scientific">Clostridium argentinense CDC 2741</name>
    <dbReference type="NCBI Taxonomy" id="1418104"/>
    <lineage>
        <taxon>Bacteria</taxon>
        <taxon>Bacillati</taxon>
        <taxon>Bacillota</taxon>
        <taxon>Clostridia</taxon>
        <taxon>Eubacteriales</taxon>
        <taxon>Clostridiaceae</taxon>
        <taxon>Clostridium</taxon>
    </lineage>
</organism>
<feature type="signal peptide" evidence="8">
    <location>
        <begin position="1"/>
        <end position="21"/>
    </location>
</feature>
<dbReference type="PANTHER" id="PTHR30429">
    <property type="entry name" value="D-METHIONINE-BINDING LIPOPROTEIN METQ"/>
    <property type="match status" value="1"/>
</dbReference>
<feature type="lipid moiety-binding region" description="S-diacylglycerol cysteine" evidence="7">
    <location>
        <position position="22"/>
    </location>
</feature>
<dbReference type="STRING" id="29341.RSJ17_19540"/>
<feature type="chain" id="PRO_5038551203" description="Lipoprotein" evidence="8">
    <location>
        <begin position="22"/>
        <end position="279"/>
    </location>
</feature>
<dbReference type="OrthoDB" id="9812878at2"/>
<dbReference type="EMBL" id="AYSO01000016">
    <property type="protein sequence ID" value="KIE46714.1"/>
    <property type="molecule type" value="Genomic_DNA"/>
</dbReference>
<evidence type="ECO:0000256" key="4">
    <source>
        <dbReference type="ARBA" id="ARBA00023139"/>
    </source>
</evidence>
<evidence type="ECO:0000313" key="9">
    <source>
        <dbReference type="EMBL" id="KIE46714.1"/>
    </source>
</evidence>
<dbReference type="PIRSF" id="PIRSF002854">
    <property type="entry name" value="MetQ"/>
    <property type="match status" value="1"/>
</dbReference>
<reference evidence="9 10" key="1">
    <citation type="journal article" date="2015" name="Infect. Genet. Evol.">
        <title>Genomic sequences of six botulinum neurotoxin-producing strains representing three clostridial species illustrate the mobility and diversity of botulinum neurotoxin genes.</title>
        <authorList>
            <person name="Smith T.J."/>
            <person name="Hill K.K."/>
            <person name="Xie G."/>
            <person name="Foley B.T."/>
            <person name="Williamson C.H."/>
            <person name="Foster J.T."/>
            <person name="Johnson S.L."/>
            <person name="Chertkov O."/>
            <person name="Teshima H."/>
            <person name="Gibbons H.S."/>
            <person name="Johnsky L.A."/>
            <person name="Karavis M.A."/>
            <person name="Smith L.A."/>
        </authorList>
    </citation>
    <scope>NUCLEOTIDE SEQUENCE [LARGE SCALE GENOMIC DNA]</scope>
    <source>
        <strain evidence="9 10">CDC 2741</strain>
    </source>
</reference>
<comment type="caution">
    <text evidence="9">The sequence shown here is derived from an EMBL/GenBank/DDBJ whole genome shotgun (WGS) entry which is preliminary data.</text>
</comment>